<name>A0A2M7QJ71_9BACT</name>
<keyword evidence="5" id="KW-0862">Zinc</keyword>
<keyword evidence="6" id="KW-0482">Metalloprotease</keyword>
<evidence type="ECO:0000256" key="4">
    <source>
        <dbReference type="ARBA" id="ARBA00022801"/>
    </source>
</evidence>
<dbReference type="Proteomes" id="UP000229401">
    <property type="component" value="Unassembled WGS sequence"/>
</dbReference>
<feature type="binding site" evidence="8">
    <location>
        <position position="63"/>
    </location>
    <ligand>
        <name>Zn(2+)</name>
        <dbReference type="ChEBI" id="CHEBI:29105"/>
        <label>1</label>
    </ligand>
</feature>
<evidence type="ECO:0000256" key="2">
    <source>
        <dbReference type="ARBA" id="ARBA00022670"/>
    </source>
</evidence>
<proteinExistence type="inferred from homology"/>
<dbReference type="GO" id="GO:0046872">
    <property type="term" value="F:metal ion binding"/>
    <property type="evidence" value="ECO:0007669"/>
    <property type="project" value="UniProtKB-UniRule"/>
</dbReference>
<dbReference type="InterPro" id="IPR011650">
    <property type="entry name" value="Peptidase_M20_dimer"/>
</dbReference>
<accession>A0A2M7QJ71</accession>
<dbReference type="EMBL" id="PFLI01000124">
    <property type="protein sequence ID" value="PIY71910.1"/>
    <property type="molecule type" value="Genomic_DNA"/>
</dbReference>
<evidence type="ECO:0000313" key="10">
    <source>
        <dbReference type="EMBL" id="PIY71910.1"/>
    </source>
</evidence>
<reference evidence="11" key="1">
    <citation type="submission" date="2017-09" db="EMBL/GenBank/DDBJ databases">
        <title>Depth-based differentiation of microbial function through sediment-hosted aquifers and enrichment of novel symbionts in the deep terrestrial subsurface.</title>
        <authorList>
            <person name="Probst A.J."/>
            <person name="Ladd B."/>
            <person name="Jarett J.K."/>
            <person name="Geller-Mcgrath D.E."/>
            <person name="Sieber C.M.K."/>
            <person name="Emerson J.B."/>
            <person name="Anantharaman K."/>
            <person name="Thomas B.C."/>
            <person name="Malmstrom R."/>
            <person name="Stieglmeier M."/>
            <person name="Klingl A."/>
            <person name="Woyke T."/>
            <person name="Ryan C.M."/>
            <person name="Banfield J.F."/>
        </authorList>
    </citation>
    <scope>NUCLEOTIDE SEQUENCE [LARGE SCALE GENOMIC DNA]</scope>
</reference>
<dbReference type="Gene3D" id="3.30.70.360">
    <property type="match status" value="1"/>
</dbReference>
<dbReference type="GO" id="GO:0008237">
    <property type="term" value="F:metallopeptidase activity"/>
    <property type="evidence" value="ECO:0007669"/>
    <property type="project" value="UniProtKB-KW"/>
</dbReference>
<organism evidence="10 11">
    <name type="scientific">Candidatus Roizmanbacteria bacterium CG_4_10_14_0_8_um_filter_33_9</name>
    <dbReference type="NCBI Taxonomy" id="1974826"/>
    <lineage>
        <taxon>Bacteria</taxon>
        <taxon>Candidatus Roizmaniibacteriota</taxon>
    </lineage>
</organism>
<dbReference type="PIRSF" id="PIRSF001123">
    <property type="entry name" value="PepA_GA"/>
    <property type="match status" value="1"/>
</dbReference>
<evidence type="ECO:0000259" key="9">
    <source>
        <dbReference type="Pfam" id="PF07687"/>
    </source>
</evidence>
<evidence type="ECO:0000256" key="8">
    <source>
        <dbReference type="PIRSR" id="PIRSR001123-2"/>
    </source>
</evidence>
<keyword evidence="3 8" id="KW-0479">Metal-binding</keyword>
<dbReference type="SUPFAM" id="SSF55031">
    <property type="entry name" value="Bacterial exopeptidase dimerisation domain"/>
    <property type="match status" value="1"/>
</dbReference>
<dbReference type="Pfam" id="PF01546">
    <property type="entry name" value="Peptidase_M20"/>
    <property type="match status" value="1"/>
</dbReference>
<dbReference type="PROSITE" id="PS00758">
    <property type="entry name" value="ARGE_DAPE_CPG2_1"/>
    <property type="match status" value="1"/>
</dbReference>
<evidence type="ECO:0000256" key="7">
    <source>
        <dbReference type="PIRNR" id="PIRNR001123"/>
    </source>
</evidence>
<sequence length="349" mass="38883">MQQIVNIFTELVQINSVSGKENDFAEYITYWLQSNKFSYKIDSVGNIFADNQIKGRPILLCAHMDTVQPGEKIKPIVQKGMIKSKGNTILGADNKAAIAAIIQAISLHNNRHLELLFTVKEETGGGIEFFPFEWIKSKQALIFDSANPLGGIILHSPFIINFHLTIKGKAVHASKPKEGLNALTYALQFINQIKTGSLDKDKTTINIGKISGGNGVNIVPELVIYSGEIRSYNKDLFQKHLDKIKTIHTPHSKQPITINFTTDGYCPGYTHKKTDKFVEAINQLYKSVGLKTHYYYQSGISDANILNAKGFQTINLTDGTKNPHTTQEEISVQDLKMLSMIIISCINNL</sequence>
<keyword evidence="2" id="KW-0645">Protease</keyword>
<dbReference type="PANTHER" id="PTHR42994:SF2">
    <property type="entry name" value="PEPTIDASE"/>
    <property type="match status" value="1"/>
</dbReference>
<keyword evidence="4" id="KW-0378">Hydrolase</keyword>
<dbReference type="InterPro" id="IPR002933">
    <property type="entry name" value="Peptidase_M20"/>
</dbReference>
<evidence type="ECO:0000256" key="5">
    <source>
        <dbReference type="ARBA" id="ARBA00022833"/>
    </source>
</evidence>
<dbReference type="GO" id="GO:0004177">
    <property type="term" value="F:aminopeptidase activity"/>
    <property type="evidence" value="ECO:0007669"/>
    <property type="project" value="UniProtKB-UniRule"/>
</dbReference>
<feature type="domain" description="Peptidase M20 dimerisation" evidence="9">
    <location>
        <begin position="159"/>
        <end position="252"/>
    </location>
</feature>
<dbReference type="Pfam" id="PF07687">
    <property type="entry name" value="M20_dimer"/>
    <property type="match status" value="1"/>
</dbReference>
<dbReference type="InterPro" id="IPR008007">
    <property type="entry name" value="Peptidase_M42"/>
</dbReference>
<gene>
    <name evidence="10" type="ORF">COY87_03695</name>
</gene>
<protein>
    <recommendedName>
        <fullName evidence="9">Peptidase M20 dimerisation domain-containing protein</fullName>
    </recommendedName>
</protein>
<comment type="caution">
    <text evidence="10">The sequence shown here is derived from an EMBL/GenBank/DDBJ whole genome shotgun (WGS) entry which is preliminary data.</text>
</comment>
<dbReference type="PANTHER" id="PTHR42994">
    <property type="entry name" value="PEPTIDASE T"/>
    <property type="match status" value="1"/>
</dbReference>
<comment type="cofactor">
    <cofactor evidence="1">
        <name>Zn(2+)</name>
        <dbReference type="ChEBI" id="CHEBI:29105"/>
    </cofactor>
</comment>
<dbReference type="InterPro" id="IPR036264">
    <property type="entry name" value="Bact_exopeptidase_dim_dom"/>
</dbReference>
<dbReference type="GO" id="GO:0006508">
    <property type="term" value="P:proteolysis"/>
    <property type="evidence" value="ECO:0007669"/>
    <property type="project" value="UniProtKB-KW"/>
</dbReference>
<dbReference type="InterPro" id="IPR001261">
    <property type="entry name" value="ArgE/DapE_CS"/>
</dbReference>
<dbReference type="AlphaFoldDB" id="A0A2M7QJ71"/>
<dbReference type="Gene3D" id="3.40.630.10">
    <property type="entry name" value="Zn peptidases"/>
    <property type="match status" value="1"/>
</dbReference>
<dbReference type="SUPFAM" id="SSF53187">
    <property type="entry name" value="Zn-dependent exopeptidases"/>
    <property type="match status" value="1"/>
</dbReference>
<comment type="similarity">
    <text evidence="7">Belongs to the peptidase M42 family.</text>
</comment>
<comment type="cofactor">
    <cofactor evidence="8">
        <name>a divalent metal cation</name>
        <dbReference type="ChEBI" id="CHEBI:60240"/>
    </cofactor>
    <text evidence="8">Binds 2 divalent metal cations per subunit.</text>
</comment>
<evidence type="ECO:0000256" key="1">
    <source>
        <dbReference type="ARBA" id="ARBA00001947"/>
    </source>
</evidence>
<evidence type="ECO:0000256" key="6">
    <source>
        <dbReference type="ARBA" id="ARBA00023049"/>
    </source>
</evidence>
<evidence type="ECO:0000313" key="11">
    <source>
        <dbReference type="Proteomes" id="UP000229401"/>
    </source>
</evidence>
<evidence type="ECO:0000256" key="3">
    <source>
        <dbReference type="ARBA" id="ARBA00022723"/>
    </source>
</evidence>